<dbReference type="GO" id="GO:0003700">
    <property type="term" value="F:DNA-binding transcription factor activity"/>
    <property type="evidence" value="ECO:0007669"/>
    <property type="project" value="InterPro"/>
</dbReference>
<evidence type="ECO:0000259" key="2">
    <source>
        <dbReference type="PROSITE" id="PS50937"/>
    </source>
</evidence>
<dbReference type="Pfam" id="PF13411">
    <property type="entry name" value="MerR_1"/>
    <property type="match status" value="1"/>
</dbReference>
<evidence type="ECO:0000313" key="4">
    <source>
        <dbReference type="Proteomes" id="UP000285773"/>
    </source>
</evidence>
<dbReference type="RefSeq" id="WP_118094923.1">
    <property type="nucleotide sequence ID" value="NZ_QSIO01000001.1"/>
</dbReference>
<dbReference type="PANTHER" id="PTHR30204:SF97">
    <property type="entry name" value="MERR FAMILY REGULATORY PROTEIN"/>
    <property type="match status" value="1"/>
</dbReference>
<dbReference type="GO" id="GO:0003677">
    <property type="term" value="F:DNA binding"/>
    <property type="evidence" value="ECO:0007669"/>
    <property type="project" value="UniProtKB-KW"/>
</dbReference>
<dbReference type="AlphaFoldDB" id="A0A414CKX9"/>
<reference evidence="3 4" key="1">
    <citation type="submission" date="2018-08" db="EMBL/GenBank/DDBJ databases">
        <title>A genome reference for cultivated species of the human gut microbiota.</title>
        <authorList>
            <person name="Zou Y."/>
            <person name="Xue W."/>
            <person name="Luo G."/>
        </authorList>
    </citation>
    <scope>NUCLEOTIDE SEQUENCE [LARGE SCALE GENOMIC DNA]</scope>
    <source>
        <strain evidence="3 4">AM33-3BH</strain>
    </source>
</reference>
<name>A0A414CKX9_STRPA</name>
<dbReference type="PROSITE" id="PS50937">
    <property type="entry name" value="HTH_MERR_2"/>
    <property type="match status" value="1"/>
</dbReference>
<evidence type="ECO:0000256" key="1">
    <source>
        <dbReference type="ARBA" id="ARBA00023125"/>
    </source>
</evidence>
<comment type="caution">
    <text evidence="3">The sequence shown here is derived from an EMBL/GenBank/DDBJ whole genome shotgun (WGS) entry which is preliminary data.</text>
</comment>
<dbReference type="Proteomes" id="UP000285773">
    <property type="component" value="Unassembled WGS sequence"/>
</dbReference>
<keyword evidence="1" id="KW-0238">DNA-binding</keyword>
<feature type="domain" description="HTH merR-type" evidence="2">
    <location>
        <begin position="8"/>
        <end position="68"/>
    </location>
</feature>
<dbReference type="SUPFAM" id="SSF46955">
    <property type="entry name" value="Putative DNA-binding domain"/>
    <property type="match status" value="1"/>
</dbReference>
<organism evidence="3 4">
    <name type="scientific">Streptococcus parasanguinis</name>
    <dbReference type="NCBI Taxonomy" id="1318"/>
    <lineage>
        <taxon>Bacteria</taxon>
        <taxon>Bacillati</taxon>
        <taxon>Bacillota</taxon>
        <taxon>Bacilli</taxon>
        <taxon>Lactobacillales</taxon>
        <taxon>Streptococcaceae</taxon>
        <taxon>Streptococcus</taxon>
    </lineage>
</organism>
<dbReference type="SMART" id="SM00422">
    <property type="entry name" value="HTH_MERR"/>
    <property type="match status" value="1"/>
</dbReference>
<dbReference type="EMBL" id="QSIO01000001">
    <property type="protein sequence ID" value="RHC95582.1"/>
    <property type="molecule type" value="Genomic_DNA"/>
</dbReference>
<evidence type="ECO:0000313" key="3">
    <source>
        <dbReference type="EMBL" id="RHC95582.1"/>
    </source>
</evidence>
<protein>
    <submittedName>
        <fullName evidence="3">MerR family transcriptional regulator</fullName>
    </submittedName>
</protein>
<proteinExistence type="predicted"/>
<dbReference type="Gene3D" id="1.10.1660.10">
    <property type="match status" value="1"/>
</dbReference>
<dbReference type="InterPro" id="IPR047057">
    <property type="entry name" value="MerR_fam"/>
</dbReference>
<accession>A0A414CKX9</accession>
<dbReference type="InterPro" id="IPR009061">
    <property type="entry name" value="DNA-bd_dom_put_sf"/>
</dbReference>
<dbReference type="CDD" id="cd00592">
    <property type="entry name" value="HTH_MerR-like"/>
    <property type="match status" value="1"/>
</dbReference>
<dbReference type="InterPro" id="IPR000551">
    <property type="entry name" value="MerR-type_HTH_dom"/>
</dbReference>
<dbReference type="PANTHER" id="PTHR30204">
    <property type="entry name" value="REDOX-CYCLING DRUG-SENSING TRANSCRIPTIONAL ACTIVATOR SOXR"/>
    <property type="match status" value="1"/>
</dbReference>
<gene>
    <name evidence="3" type="ORF">DW820_00125</name>
</gene>
<sequence length="286" mass="33721">MLRNDIQKITGLTRKALEYYEEKGFIHPRRLENGYREYSEKDVEILNKIALFKKLGLTVTEIKDCLKTDGATASSILRRKEQELESDEKRKVVFDLYIKGADTDLINEKLAVIEAEDSIYKRLERAFPGYLGQCLFVAYQPFLQEPLSKDGEEAFKKYIQYLDRLPTFELSREEQDYVAELSSSFSMKTLKEVNEAKIAAVESYEKWHNENKDTISIYDRYLNSDDYKTSPMKNIQDQLKTFLMDHHYYEVAIPLIRQFSKSYDHYYKKLTEASDYYLKQKGDALQ</sequence>